<accession>A0A1G1XRN0</accession>
<evidence type="ECO:0000256" key="1">
    <source>
        <dbReference type="SAM" id="Phobius"/>
    </source>
</evidence>
<feature type="transmembrane region" description="Helical" evidence="1">
    <location>
        <begin position="128"/>
        <end position="148"/>
    </location>
</feature>
<keyword evidence="1" id="KW-0812">Transmembrane</keyword>
<reference evidence="2 3" key="1">
    <citation type="journal article" date="2016" name="Nat. Commun.">
        <title>Thousands of microbial genomes shed light on interconnected biogeochemical processes in an aquifer system.</title>
        <authorList>
            <person name="Anantharaman K."/>
            <person name="Brown C.T."/>
            <person name="Hug L.A."/>
            <person name="Sharon I."/>
            <person name="Castelle C.J."/>
            <person name="Probst A.J."/>
            <person name="Thomas B.C."/>
            <person name="Singh A."/>
            <person name="Wilkins M.J."/>
            <person name="Karaoz U."/>
            <person name="Brodie E.L."/>
            <person name="Williams K.H."/>
            <person name="Hubbard S.S."/>
            <person name="Banfield J.F."/>
        </authorList>
    </citation>
    <scope>NUCLEOTIDE SEQUENCE [LARGE SCALE GENOMIC DNA]</scope>
</reference>
<dbReference type="Proteomes" id="UP000176498">
    <property type="component" value="Unassembled WGS sequence"/>
</dbReference>
<evidence type="ECO:0000313" key="3">
    <source>
        <dbReference type="Proteomes" id="UP000176498"/>
    </source>
</evidence>
<feature type="transmembrane region" description="Helical" evidence="1">
    <location>
        <begin position="20"/>
        <end position="40"/>
    </location>
</feature>
<keyword evidence="1" id="KW-1133">Transmembrane helix</keyword>
<feature type="transmembrane region" description="Helical" evidence="1">
    <location>
        <begin position="84"/>
        <end position="102"/>
    </location>
</feature>
<name>A0A1G1XRN0_9BACT</name>
<protein>
    <submittedName>
        <fullName evidence="2">Uncharacterized protein</fullName>
    </submittedName>
</protein>
<feature type="transmembrane region" description="Helical" evidence="1">
    <location>
        <begin position="52"/>
        <end position="78"/>
    </location>
</feature>
<sequence>MFLTVHGAIGIIIGQRIPNPLLAFIVGFISHYIFDIIPHGDSRAPDKWKNPIHIAFAALIDLIVLIIFILCLGVNTIILNWNTALALLGSLIPDFLQGFYFLTNKKKLIRHQNIHNFFHNLITKNWDFNLITGLILQIIFFILLITFII</sequence>
<gene>
    <name evidence="2" type="ORF">A2Y82_03095</name>
</gene>
<evidence type="ECO:0000313" key="2">
    <source>
        <dbReference type="EMBL" id="OGY42641.1"/>
    </source>
</evidence>
<dbReference type="EMBL" id="MHHZ01000001">
    <property type="protein sequence ID" value="OGY42641.1"/>
    <property type="molecule type" value="Genomic_DNA"/>
</dbReference>
<dbReference type="AlphaFoldDB" id="A0A1G1XRN0"/>
<organism evidence="2 3">
    <name type="scientific">Candidatus Buchananbacteria bacterium RBG_13_36_9</name>
    <dbReference type="NCBI Taxonomy" id="1797530"/>
    <lineage>
        <taxon>Bacteria</taxon>
        <taxon>Candidatus Buchananiibacteriota</taxon>
    </lineage>
</organism>
<keyword evidence="1" id="KW-0472">Membrane</keyword>
<proteinExistence type="predicted"/>
<comment type="caution">
    <text evidence="2">The sequence shown here is derived from an EMBL/GenBank/DDBJ whole genome shotgun (WGS) entry which is preliminary data.</text>
</comment>